<organism evidence="2 3">
    <name type="scientific">Penstemon smallii</name>
    <dbReference type="NCBI Taxonomy" id="265156"/>
    <lineage>
        <taxon>Eukaryota</taxon>
        <taxon>Viridiplantae</taxon>
        <taxon>Streptophyta</taxon>
        <taxon>Embryophyta</taxon>
        <taxon>Tracheophyta</taxon>
        <taxon>Spermatophyta</taxon>
        <taxon>Magnoliopsida</taxon>
        <taxon>eudicotyledons</taxon>
        <taxon>Gunneridae</taxon>
        <taxon>Pentapetalae</taxon>
        <taxon>asterids</taxon>
        <taxon>lamiids</taxon>
        <taxon>Lamiales</taxon>
        <taxon>Plantaginaceae</taxon>
        <taxon>Cheloneae</taxon>
        <taxon>Penstemon</taxon>
    </lineage>
</organism>
<keyword evidence="1" id="KW-0812">Transmembrane</keyword>
<evidence type="ECO:0008006" key="4">
    <source>
        <dbReference type="Google" id="ProtNLM"/>
    </source>
</evidence>
<accession>A0ABD3RTB8</accession>
<gene>
    <name evidence="2" type="ORF">ACJIZ3_015344</name>
</gene>
<protein>
    <recommendedName>
        <fullName evidence="4">Transmembrane protein</fullName>
    </recommendedName>
</protein>
<keyword evidence="1" id="KW-1133">Transmembrane helix</keyword>
<dbReference type="PANTHER" id="PTHR33306">
    <property type="entry name" value="EXPRESSED PROTEIN-RELATED-RELATED"/>
    <property type="match status" value="1"/>
</dbReference>
<proteinExistence type="predicted"/>
<dbReference type="Proteomes" id="UP001634393">
    <property type="component" value="Unassembled WGS sequence"/>
</dbReference>
<keyword evidence="1" id="KW-0472">Membrane</keyword>
<evidence type="ECO:0000313" key="3">
    <source>
        <dbReference type="Proteomes" id="UP001634393"/>
    </source>
</evidence>
<keyword evidence="3" id="KW-1185">Reference proteome</keyword>
<sequence>MSYRRSTTSSILEVFSLNPLPYPVILFLAVIFIFLGLQWYVSYESVVEAAEENMGWVLMAAPLVLLFAVRWLSILDNSNEWWWFHGTLPWDRRQRGYYQSSSEGGSPWVVAALIVLLLVLVQFQSSFLDSWFI</sequence>
<dbReference type="EMBL" id="JBJXBP010000008">
    <property type="protein sequence ID" value="KAL3814076.1"/>
    <property type="molecule type" value="Genomic_DNA"/>
</dbReference>
<feature type="transmembrane region" description="Helical" evidence="1">
    <location>
        <begin position="53"/>
        <end position="73"/>
    </location>
</feature>
<dbReference type="PANTHER" id="PTHR33306:SF7">
    <property type="entry name" value="EXPRESSED PROTEIN"/>
    <property type="match status" value="1"/>
</dbReference>
<evidence type="ECO:0000313" key="2">
    <source>
        <dbReference type="EMBL" id="KAL3814076.1"/>
    </source>
</evidence>
<feature type="transmembrane region" description="Helical" evidence="1">
    <location>
        <begin position="108"/>
        <end position="128"/>
    </location>
</feature>
<evidence type="ECO:0000256" key="1">
    <source>
        <dbReference type="SAM" id="Phobius"/>
    </source>
</evidence>
<feature type="transmembrane region" description="Helical" evidence="1">
    <location>
        <begin position="20"/>
        <end position="41"/>
    </location>
</feature>
<comment type="caution">
    <text evidence="2">The sequence shown here is derived from an EMBL/GenBank/DDBJ whole genome shotgun (WGS) entry which is preliminary data.</text>
</comment>
<reference evidence="2 3" key="1">
    <citation type="submission" date="2024-12" db="EMBL/GenBank/DDBJ databases">
        <title>The unique morphological basis and parallel evolutionary history of personate flowers in Penstemon.</title>
        <authorList>
            <person name="Depatie T.H."/>
            <person name="Wessinger C.A."/>
        </authorList>
    </citation>
    <scope>NUCLEOTIDE SEQUENCE [LARGE SCALE GENOMIC DNA]</scope>
    <source>
        <strain evidence="2">WTNN_2</strain>
        <tissue evidence="2">Leaf</tissue>
    </source>
</reference>
<name>A0ABD3RTB8_9LAMI</name>
<dbReference type="AlphaFoldDB" id="A0ABD3RTB8"/>